<protein>
    <submittedName>
        <fullName evidence="2">Uncharacterized protein</fullName>
    </submittedName>
</protein>
<evidence type="ECO:0000256" key="1">
    <source>
        <dbReference type="SAM" id="MobiDB-lite"/>
    </source>
</evidence>
<keyword evidence="3" id="KW-1185">Reference proteome</keyword>
<name>A0ABR3S4W4_9PLEO</name>
<evidence type="ECO:0000313" key="2">
    <source>
        <dbReference type="EMBL" id="KAL1611736.1"/>
    </source>
</evidence>
<feature type="region of interest" description="Disordered" evidence="1">
    <location>
        <begin position="314"/>
        <end position="361"/>
    </location>
</feature>
<proteinExistence type="predicted"/>
<comment type="caution">
    <text evidence="2">The sequence shown here is derived from an EMBL/GenBank/DDBJ whole genome shotgun (WGS) entry which is preliminary data.</text>
</comment>
<sequence length="361" mass="41152">MSAVAAQRSVSGLISLPRRIVLTGFATGGRRILAPRGPDGHPCPRDDQRAIDRFIQNFAWSEVRNYSIRIEMERGCIEGQFNHRVIGSRNWSEEVDMYDLRDYVAVVVSGVLAKARQLCNLQVRVLFNQPNHWFSGRMTRNTKLIIGPFERLRNVREPQFVGVFQSQLSEDLYGHRHRASNDTRNRCVTPPPRDSTGLFAPHVEGLDLIAAEWQSCLIKEAPFNIIPKSPMTQLFVEFKTFYLKLVQIMPHISKTGRHCPLHRARVARENEDIEAFRAIQAELLEAWNHRVRLQQLERQEVDAVVQRMMGADTYPPTVARPLPPPSGSTGEKRYGFQTGSAARPSQRSYRSGNAETVNQVR</sequence>
<dbReference type="Proteomes" id="UP001521222">
    <property type="component" value="Unassembled WGS sequence"/>
</dbReference>
<dbReference type="EMBL" id="JAKIXB020000001">
    <property type="protein sequence ID" value="KAL1611736.1"/>
    <property type="molecule type" value="Genomic_DNA"/>
</dbReference>
<organism evidence="2 3">
    <name type="scientific">Nothophoma quercina</name>
    <dbReference type="NCBI Taxonomy" id="749835"/>
    <lineage>
        <taxon>Eukaryota</taxon>
        <taxon>Fungi</taxon>
        <taxon>Dikarya</taxon>
        <taxon>Ascomycota</taxon>
        <taxon>Pezizomycotina</taxon>
        <taxon>Dothideomycetes</taxon>
        <taxon>Pleosporomycetidae</taxon>
        <taxon>Pleosporales</taxon>
        <taxon>Pleosporineae</taxon>
        <taxon>Didymellaceae</taxon>
        <taxon>Nothophoma</taxon>
    </lineage>
</organism>
<feature type="compositionally biased region" description="Polar residues" evidence="1">
    <location>
        <begin position="337"/>
        <end position="361"/>
    </location>
</feature>
<evidence type="ECO:0000313" key="3">
    <source>
        <dbReference type="Proteomes" id="UP001521222"/>
    </source>
</evidence>
<reference evidence="2 3" key="1">
    <citation type="submission" date="2024-02" db="EMBL/GenBank/DDBJ databases">
        <title>De novo assembly and annotation of 12 fungi associated with fruit tree decline syndrome in Ontario, Canada.</title>
        <authorList>
            <person name="Sulman M."/>
            <person name="Ellouze W."/>
            <person name="Ilyukhin E."/>
        </authorList>
    </citation>
    <scope>NUCLEOTIDE SEQUENCE [LARGE SCALE GENOMIC DNA]</scope>
    <source>
        <strain evidence="2 3">M97-236</strain>
    </source>
</reference>
<gene>
    <name evidence="2" type="ORF">SLS59_000455</name>
</gene>
<accession>A0ABR3S4W4</accession>